<dbReference type="EMBL" id="ML178837">
    <property type="protein sequence ID" value="TFK98785.1"/>
    <property type="molecule type" value="Genomic_DNA"/>
</dbReference>
<evidence type="ECO:0000313" key="1">
    <source>
        <dbReference type="EMBL" id="TFK98785.1"/>
    </source>
</evidence>
<dbReference type="AlphaFoldDB" id="A0A5C3Q9Q8"/>
<gene>
    <name evidence="1" type="ORF">BDV98DRAFT_572212</name>
</gene>
<evidence type="ECO:0000313" key="2">
    <source>
        <dbReference type="Proteomes" id="UP000305067"/>
    </source>
</evidence>
<keyword evidence="2" id="KW-1185">Reference proteome</keyword>
<organism evidence="1 2">
    <name type="scientific">Pterulicium gracile</name>
    <dbReference type="NCBI Taxonomy" id="1884261"/>
    <lineage>
        <taxon>Eukaryota</taxon>
        <taxon>Fungi</taxon>
        <taxon>Dikarya</taxon>
        <taxon>Basidiomycota</taxon>
        <taxon>Agaricomycotina</taxon>
        <taxon>Agaricomycetes</taxon>
        <taxon>Agaricomycetidae</taxon>
        <taxon>Agaricales</taxon>
        <taxon>Pleurotineae</taxon>
        <taxon>Pterulaceae</taxon>
        <taxon>Pterulicium</taxon>
    </lineage>
</organism>
<dbReference type="Proteomes" id="UP000305067">
    <property type="component" value="Unassembled WGS sequence"/>
</dbReference>
<sequence length="176" mass="19820">MDYLWILLVPGTSHPSSPSTCVPSLLEAERILIPNLSIASNRPPNSPDLLHLRSLLRILPRRMEEGVALGIERRLGGKDPYCGLGVWGRATPVSSAHAFWFWHINTDIPNPPLPHACCVRDPTRVWSTISRSNIHPIYVPDSDVPLFRNDTPLHRLAHTHRPHRPTRPVSSTHVCR</sequence>
<reference evidence="1 2" key="1">
    <citation type="journal article" date="2019" name="Nat. Ecol. Evol.">
        <title>Megaphylogeny resolves global patterns of mushroom evolution.</title>
        <authorList>
            <person name="Varga T."/>
            <person name="Krizsan K."/>
            <person name="Foldi C."/>
            <person name="Dima B."/>
            <person name="Sanchez-Garcia M."/>
            <person name="Sanchez-Ramirez S."/>
            <person name="Szollosi G.J."/>
            <person name="Szarkandi J.G."/>
            <person name="Papp V."/>
            <person name="Albert L."/>
            <person name="Andreopoulos W."/>
            <person name="Angelini C."/>
            <person name="Antonin V."/>
            <person name="Barry K.W."/>
            <person name="Bougher N.L."/>
            <person name="Buchanan P."/>
            <person name="Buyck B."/>
            <person name="Bense V."/>
            <person name="Catcheside P."/>
            <person name="Chovatia M."/>
            <person name="Cooper J."/>
            <person name="Damon W."/>
            <person name="Desjardin D."/>
            <person name="Finy P."/>
            <person name="Geml J."/>
            <person name="Haridas S."/>
            <person name="Hughes K."/>
            <person name="Justo A."/>
            <person name="Karasinski D."/>
            <person name="Kautmanova I."/>
            <person name="Kiss B."/>
            <person name="Kocsube S."/>
            <person name="Kotiranta H."/>
            <person name="LaButti K.M."/>
            <person name="Lechner B.E."/>
            <person name="Liimatainen K."/>
            <person name="Lipzen A."/>
            <person name="Lukacs Z."/>
            <person name="Mihaltcheva S."/>
            <person name="Morgado L.N."/>
            <person name="Niskanen T."/>
            <person name="Noordeloos M.E."/>
            <person name="Ohm R.A."/>
            <person name="Ortiz-Santana B."/>
            <person name="Ovrebo C."/>
            <person name="Racz N."/>
            <person name="Riley R."/>
            <person name="Savchenko A."/>
            <person name="Shiryaev A."/>
            <person name="Soop K."/>
            <person name="Spirin V."/>
            <person name="Szebenyi C."/>
            <person name="Tomsovsky M."/>
            <person name="Tulloss R.E."/>
            <person name="Uehling J."/>
            <person name="Grigoriev I.V."/>
            <person name="Vagvolgyi C."/>
            <person name="Papp T."/>
            <person name="Martin F.M."/>
            <person name="Miettinen O."/>
            <person name="Hibbett D.S."/>
            <person name="Nagy L.G."/>
        </authorList>
    </citation>
    <scope>NUCLEOTIDE SEQUENCE [LARGE SCALE GENOMIC DNA]</scope>
    <source>
        <strain evidence="1 2">CBS 309.79</strain>
    </source>
</reference>
<protein>
    <submittedName>
        <fullName evidence="1">Uncharacterized protein</fullName>
    </submittedName>
</protein>
<accession>A0A5C3Q9Q8</accession>
<name>A0A5C3Q9Q8_9AGAR</name>
<proteinExistence type="predicted"/>